<evidence type="ECO:0000256" key="3">
    <source>
        <dbReference type="ARBA" id="ARBA00022448"/>
    </source>
</evidence>
<dbReference type="Pfam" id="PF07715">
    <property type="entry name" value="Plug"/>
    <property type="match status" value="1"/>
</dbReference>
<evidence type="ECO:0000256" key="10">
    <source>
        <dbReference type="PROSITE-ProRule" id="PRU01360"/>
    </source>
</evidence>
<evidence type="ECO:0000256" key="12">
    <source>
        <dbReference type="SAM" id="MobiDB-lite"/>
    </source>
</evidence>
<dbReference type="InterPro" id="IPR000531">
    <property type="entry name" value="Beta-barrel_TonB"/>
</dbReference>
<dbReference type="PROSITE" id="PS52016">
    <property type="entry name" value="TONB_DEPENDENT_REC_3"/>
    <property type="match status" value="1"/>
</dbReference>
<keyword evidence="13" id="KW-0732">Signal</keyword>
<keyword evidence="5 10" id="KW-0812">Transmembrane</keyword>
<name>A0AAW9Q6U9_9BURK</name>
<evidence type="ECO:0000256" key="11">
    <source>
        <dbReference type="RuleBase" id="RU003357"/>
    </source>
</evidence>
<feature type="domain" description="TonB-dependent receptor-like beta-barrel" evidence="14">
    <location>
        <begin position="248"/>
        <end position="659"/>
    </location>
</feature>
<evidence type="ECO:0000256" key="7">
    <source>
        <dbReference type="ARBA" id="ARBA00023136"/>
    </source>
</evidence>
<dbReference type="Gene3D" id="2.40.170.20">
    <property type="entry name" value="TonB-dependent receptor, beta-barrel domain"/>
    <property type="match status" value="1"/>
</dbReference>
<keyword evidence="3 10" id="KW-0813">Transport</keyword>
<dbReference type="PANTHER" id="PTHR30069">
    <property type="entry name" value="TONB-DEPENDENT OUTER MEMBRANE RECEPTOR"/>
    <property type="match status" value="1"/>
</dbReference>
<organism evidence="16 17">
    <name type="scientific">Aquincola agrisoli</name>
    <dbReference type="NCBI Taxonomy" id="3119538"/>
    <lineage>
        <taxon>Bacteria</taxon>
        <taxon>Pseudomonadati</taxon>
        <taxon>Pseudomonadota</taxon>
        <taxon>Betaproteobacteria</taxon>
        <taxon>Burkholderiales</taxon>
        <taxon>Sphaerotilaceae</taxon>
        <taxon>Aquincola</taxon>
    </lineage>
</organism>
<comment type="caution">
    <text evidence="16">The sequence shown here is derived from an EMBL/GenBank/DDBJ whole genome shotgun (WGS) entry which is preliminary data.</text>
</comment>
<dbReference type="InterPro" id="IPR012910">
    <property type="entry name" value="Plug_dom"/>
</dbReference>
<evidence type="ECO:0000256" key="8">
    <source>
        <dbReference type="ARBA" id="ARBA00023170"/>
    </source>
</evidence>
<feature type="chain" id="PRO_5043623023" evidence="13">
    <location>
        <begin position="35"/>
        <end position="702"/>
    </location>
</feature>
<dbReference type="InterPro" id="IPR039426">
    <property type="entry name" value="TonB-dep_rcpt-like"/>
</dbReference>
<gene>
    <name evidence="16" type="ORF">V4F39_00655</name>
</gene>
<dbReference type="SUPFAM" id="SSF56935">
    <property type="entry name" value="Porins"/>
    <property type="match status" value="1"/>
</dbReference>
<feature type="domain" description="TonB-dependent receptor plug" evidence="15">
    <location>
        <begin position="70"/>
        <end position="173"/>
    </location>
</feature>
<evidence type="ECO:0000256" key="2">
    <source>
        <dbReference type="ARBA" id="ARBA00009810"/>
    </source>
</evidence>
<dbReference type="Gene3D" id="2.170.130.10">
    <property type="entry name" value="TonB-dependent receptor, plug domain"/>
    <property type="match status" value="1"/>
</dbReference>
<dbReference type="InterPro" id="IPR036942">
    <property type="entry name" value="Beta-barrel_TonB_sf"/>
</dbReference>
<keyword evidence="17" id="KW-1185">Reference proteome</keyword>
<feature type="signal peptide" evidence="13">
    <location>
        <begin position="1"/>
        <end position="34"/>
    </location>
</feature>
<dbReference type="Proteomes" id="UP001336250">
    <property type="component" value="Unassembled WGS sequence"/>
</dbReference>
<keyword evidence="4 10" id="KW-1134">Transmembrane beta strand</keyword>
<evidence type="ECO:0000259" key="15">
    <source>
        <dbReference type="Pfam" id="PF07715"/>
    </source>
</evidence>
<evidence type="ECO:0000256" key="4">
    <source>
        <dbReference type="ARBA" id="ARBA00022452"/>
    </source>
</evidence>
<dbReference type="GO" id="GO:0015344">
    <property type="term" value="F:siderophore uptake transmembrane transporter activity"/>
    <property type="evidence" value="ECO:0007669"/>
    <property type="project" value="TreeGrafter"/>
</dbReference>
<accession>A0AAW9Q6U9</accession>
<reference evidence="16 17" key="1">
    <citation type="submission" date="2024-02" db="EMBL/GenBank/DDBJ databases">
        <title>Genome sequence of Aquincola sp. MAHUQ-54.</title>
        <authorList>
            <person name="Huq M.A."/>
        </authorList>
    </citation>
    <scope>NUCLEOTIDE SEQUENCE [LARGE SCALE GENOMIC DNA]</scope>
    <source>
        <strain evidence="16 17">MAHUQ-54</strain>
    </source>
</reference>
<dbReference type="InterPro" id="IPR037066">
    <property type="entry name" value="Plug_dom_sf"/>
</dbReference>
<keyword evidence="7 10" id="KW-0472">Membrane</keyword>
<sequence>MQRSSTPARHALARAVLSLLVLPPAAMWPAGAGAQAVQAAAPAPAPVSEPAPAAPAATVVITGNPLGREQLAQPSSVLSGDGLTLRRAGSLGETLDGLPGVAATGFGPQSSRPVIRGLDGDRVRLLDNGGASVDASNLSFDHAPTLDPLVAERIEILRGPAALLYGGNATGGVVNAIDNRIPRTAAEGLSGRAELRLGGAARERAGAALVEGGAGGWSWHADVAGRRSDDLRTPRFSPPSEDGGATRTRRVANSEGDSRSGALGASWADADGFIGASIDGHDNDYGVAVEPDVMIRMHRERVAVAGERRRLAGPFTQVEFQASRTHYRHEEVEGGGEVGTTFKSTGEEMRVQARHRPLGPLRGVIGLQAEQLEFSALGEEAFVPATRTRSLALFMLEEASVGPATLTAGLRWERVRVSSKGDPADAEEPRFGASAERRFTPRSASLGATLPAGGGWTLSASAGATERAPAYYELFADGVHVATGAYERGDPDLRVERSRHVELGAEWRRDAHRVKASVFQTRFSRYIGLDATGREIPVVDEDGEAATVPEYAFSAVRARLRGLELEGRTRLLERPWTLDLEGGFDMVRGDNLDTGEPLARLAPQRVRAGVEAGSGAWRLGARVVHAARQDRVPAFDVPTSSSTVLNLWASWRTALPSADALWFVRLDNVTNELAYNASAIRTVRELSPQGARALTAGVRVSF</sequence>
<proteinExistence type="inferred from homology"/>
<evidence type="ECO:0000259" key="14">
    <source>
        <dbReference type="Pfam" id="PF00593"/>
    </source>
</evidence>
<evidence type="ECO:0000313" key="16">
    <source>
        <dbReference type="EMBL" id="MEF7612397.1"/>
    </source>
</evidence>
<evidence type="ECO:0000256" key="1">
    <source>
        <dbReference type="ARBA" id="ARBA00004571"/>
    </source>
</evidence>
<protein>
    <submittedName>
        <fullName evidence="16">TonB-dependent receptor</fullName>
    </submittedName>
</protein>
<comment type="similarity">
    <text evidence="2 10 11">Belongs to the TonB-dependent receptor family.</text>
</comment>
<dbReference type="AlphaFoldDB" id="A0AAW9Q6U9"/>
<keyword evidence="8 16" id="KW-0675">Receptor</keyword>
<evidence type="ECO:0000313" key="17">
    <source>
        <dbReference type="Proteomes" id="UP001336250"/>
    </source>
</evidence>
<evidence type="ECO:0000256" key="5">
    <source>
        <dbReference type="ARBA" id="ARBA00022692"/>
    </source>
</evidence>
<evidence type="ECO:0000256" key="6">
    <source>
        <dbReference type="ARBA" id="ARBA00023077"/>
    </source>
</evidence>
<dbReference type="EMBL" id="JAZIBG010000003">
    <property type="protein sequence ID" value="MEF7612397.1"/>
    <property type="molecule type" value="Genomic_DNA"/>
</dbReference>
<evidence type="ECO:0000256" key="9">
    <source>
        <dbReference type="ARBA" id="ARBA00023237"/>
    </source>
</evidence>
<dbReference type="GO" id="GO:0044718">
    <property type="term" value="P:siderophore transmembrane transport"/>
    <property type="evidence" value="ECO:0007669"/>
    <property type="project" value="TreeGrafter"/>
</dbReference>
<feature type="region of interest" description="Disordered" evidence="12">
    <location>
        <begin position="228"/>
        <end position="263"/>
    </location>
</feature>
<comment type="subcellular location">
    <subcellularLocation>
        <location evidence="1 10">Cell outer membrane</location>
        <topology evidence="1 10">Multi-pass membrane protein</topology>
    </subcellularLocation>
</comment>
<dbReference type="PANTHER" id="PTHR30069:SF40">
    <property type="entry name" value="TONB-DEPENDENT RECEPTOR NMB0964-RELATED"/>
    <property type="match status" value="1"/>
</dbReference>
<dbReference type="GO" id="GO:0009279">
    <property type="term" value="C:cell outer membrane"/>
    <property type="evidence" value="ECO:0007669"/>
    <property type="project" value="UniProtKB-SubCell"/>
</dbReference>
<dbReference type="RefSeq" id="WP_332287296.1">
    <property type="nucleotide sequence ID" value="NZ_JAZIBG010000003.1"/>
</dbReference>
<dbReference type="Pfam" id="PF00593">
    <property type="entry name" value="TonB_dep_Rec_b-barrel"/>
    <property type="match status" value="1"/>
</dbReference>
<keyword evidence="9 10" id="KW-0998">Cell outer membrane</keyword>
<evidence type="ECO:0000256" key="13">
    <source>
        <dbReference type="SAM" id="SignalP"/>
    </source>
</evidence>
<keyword evidence="6 11" id="KW-0798">TonB box</keyword>